<evidence type="ECO:0000256" key="3">
    <source>
        <dbReference type="ARBA" id="ARBA00022741"/>
    </source>
</evidence>
<feature type="binding site" evidence="7">
    <location>
        <position position="130"/>
    </location>
    <ligand>
        <name>Zn(2+)</name>
        <dbReference type="ChEBI" id="CHEBI:29105"/>
    </ligand>
</feature>
<keyword evidence="3 7" id="KW-0547">Nucleotide-binding</keyword>
<sequence>MSDIDSVNKGFAVIPQADPSLSPNNSISIDKPYVGRFAPSPSGPLHFGSLIAALGSYLRARAEQGQWLVRIEDIDPPREVKGASTLILKTLEAYGLHWDGAVLYQSTRLEAYQARLNSLLAQDKAYYCQCTRKQIQAMGGTYDGRCAVRTPKHDSGAIRIHNTQAIARFHDELQGDIEVEPEFAAEDFIIKRRDGLYAYQLAVVMDDALQGITEVVRGADLLTSSARQATLFSLFGESKPKWLHLPLACAQPGMKLSKQNHAPAIDLKSPQASINAALAFLGQVPCTPDRVETMLAQAVSQFDLCRIPRQQEIILPPGT</sequence>
<dbReference type="InterPro" id="IPR022380">
    <property type="entry name" value="Glu-Q_tRNA(Asp)_Synthase"/>
</dbReference>
<dbReference type="NCBIfam" id="NF004314">
    <property type="entry name" value="PRK05710.1-3"/>
    <property type="match status" value="1"/>
</dbReference>
<protein>
    <recommendedName>
        <fullName evidence="7">Glutamyl-Q tRNA(Asp) synthetase</fullName>
        <shortName evidence="7">Glu-Q-RSs</shortName>
        <ecNumber evidence="7">6.1.1.-</ecNumber>
    </recommendedName>
</protein>
<evidence type="ECO:0000256" key="2">
    <source>
        <dbReference type="ARBA" id="ARBA00022723"/>
    </source>
</evidence>
<dbReference type="AlphaFoldDB" id="A0A6L7I110"/>
<feature type="binding site" evidence="7">
    <location>
        <position position="199"/>
    </location>
    <ligand>
        <name>L-glutamate</name>
        <dbReference type="ChEBI" id="CHEBI:29985"/>
    </ligand>
</feature>
<evidence type="ECO:0000313" key="10">
    <source>
        <dbReference type="EMBL" id="MXR70093.1"/>
    </source>
</evidence>
<reference evidence="10 11" key="1">
    <citation type="submission" date="2019-12" db="EMBL/GenBank/DDBJ databases">
        <title>Shewanella insulae sp. nov., isolated from a tidal flat.</title>
        <authorList>
            <person name="Yoon J.-H."/>
        </authorList>
    </citation>
    <scope>NUCLEOTIDE SEQUENCE [LARGE SCALE GENOMIC DNA]</scope>
    <source>
        <strain evidence="10 11">JBTF-M18</strain>
    </source>
</reference>
<evidence type="ECO:0000256" key="8">
    <source>
        <dbReference type="RuleBase" id="RU363037"/>
    </source>
</evidence>
<keyword evidence="2 7" id="KW-0479">Metal-binding</keyword>
<evidence type="ECO:0000256" key="7">
    <source>
        <dbReference type="HAMAP-Rule" id="MF_01428"/>
    </source>
</evidence>
<dbReference type="Proteomes" id="UP000474778">
    <property type="component" value="Unassembled WGS sequence"/>
</dbReference>
<comment type="similarity">
    <text evidence="7">Belongs to the class-I aminoacyl-tRNA synthetase family. GluQ subfamily.</text>
</comment>
<dbReference type="GO" id="GO:0005829">
    <property type="term" value="C:cytosol"/>
    <property type="evidence" value="ECO:0007669"/>
    <property type="project" value="TreeGrafter"/>
</dbReference>
<evidence type="ECO:0000256" key="4">
    <source>
        <dbReference type="ARBA" id="ARBA00022833"/>
    </source>
</evidence>
<feature type="binding site" evidence="7">
    <location>
        <position position="72"/>
    </location>
    <ligand>
        <name>L-glutamate</name>
        <dbReference type="ChEBI" id="CHEBI:29985"/>
    </ligand>
</feature>
<evidence type="ECO:0000256" key="5">
    <source>
        <dbReference type="ARBA" id="ARBA00022840"/>
    </source>
</evidence>
<feature type="binding site" evidence="7">
    <location>
        <position position="217"/>
    </location>
    <ligand>
        <name>L-glutamate</name>
        <dbReference type="ChEBI" id="CHEBI:29985"/>
    </ligand>
</feature>
<dbReference type="InterPro" id="IPR000924">
    <property type="entry name" value="Glu/Gln-tRNA-synth"/>
</dbReference>
<feature type="domain" description="Glutamyl/glutaminyl-tRNA synthetase class Ib catalytic" evidence="9">
    <location>
        <begin position="36"/>
        <end position="263"/>
    </location>
</feature>
<dbReference type="InterPro" id="IPR049940">
    <property type="entry name" value="GluQ/Sye"/>
</dbReference>
<name>A0A6L7I110_9GAMM</name>
<evidence type="ECO:0000313" key="11">
    <source>
        <dbReference type="Proteomes" id="UP000474778"/>
    </source>
</evidence>
<dbReference type="FunFam" id="3.40.50.620:FF:000093">
    <property type="entry name" value="Glutamyl-Q tRNA(Asp) synthetase"/>
    <property type="match status" value="1"/>
</dbReference>
<dbReference type="RefSeq" id="WP_160797843.1">
    <property type="nucleotide sequence ID" value="NZ_WRPA01000015.1"/>
</dbReference>
<feature type="short sequence motif" description="'HIGH' region" evidence="7">
    <location>
        <begin position="39"/>
        <end position="49"/>
    </location>
</feature>
<dbReference type="Pfam" id="PF00749">
    <property type="entry name" value="tRNA-synt_1c"/>
    <property type="match status" value="1"/>
</dbReference>
<feature type="binding site" evidence="7">
    <location>
        <begin position="36"/>
        <end position="40"/>
    </location>
    <ligand>
        <name>L-glutamate</name>
        <dbReference type="ChEBI" id="CHEBI:29985"/>
    </ligand>
</feature>
<dbReference type="InterPro" id="IPR014729">
    <property type="entry name" value="Rossmann-like_a/b/a_fold"/>
</dbReference>
<dbReference type="PRINTS" id="PR00987">
    <property type="entry name" value="TRNASYNTHGLU"/>
</dbReference>
<dbReference type="InterPro" id="IPR020058">
    <property type="entry name" value="Glu/Gln-tRNA-synth_Ib_cat-dom"/>
</dbReference>
<dbReference type="GO" id="GO:0005524">
    <property type="term" value="F:ATP binding"/>
    <property type="evidence" value="ECO:0007669"/>
    <property type="project" value="UniProtKB-KW"/>
</dbReference>
<keyword evidence="11" id="KW-1185">Reference proteome</keyword>
<dbReference type="NCBIfam" id="TIGR03838">
    <property type="entry name" value="queuosine_YadB"/>
    <property type="match status" value="1"/>
</dbReference>
<organism evidence="10 11">
    <name type="scientific">Shewanella insulae</name>
    <dbReference type="NCBI Taxonomy" id="2681496"/>
    <lineage>
        <taxon>Bacteria</taxon>
        <taxon>Pseudomonadati</taxon>
        <taxon>Pseudomonadota</taxon>
        <taxon>Gammaproteobacteria</taxon>
        <taxon>Alteromonadales</taxon>
        <taxon>Shewanellaceae</taxon>
        <taxon>Shewanella</taxon>
    </lineage>
</organism>
<evidence type="ECO:0000256" key="6">
    <source>
        <dbReference type="ARBA" id="ARBA00023146"/>
    </source>
</evidence>
<comment type="cofactor">
    <cofactor evidence="7">
        <name>Zn(2+)</name>
        <dbReference type="ChEBI" id="CHEBI:29105"/>
    </cofactor>
    <text evidence="7">Binds 1 zinc ion per subunit.</text>
</comment>
<dbReference type="HAMAP" id="MF_01428">
    <property type="entry name" value="Glu_Q_tRNA_synth"/>
    <property type="match status" value="1"/>
</dbReference>
<dbReference type="SUPFAM" id="SSF52374">
    <property type="entry name" value="Nucleotidylyl transferase"/>
    <property type="match status" value="1"/>
</dbReference>
<dbReference type="GO" id="GO:0006400">
    <property type="term" value="P:tRNA modification"/>
    <property type="evidence" value="ECO:0007669"/>
    <property type="project" value="InterPro"/>
</dbReference>
<feature type="binding site" evidence="7">
    <location>
        <position position="142"/>
    </location>
    <ligand>
        <name>Zn(2+)</name>
        <dbReference type="ChEBI" id="CHEBI:29105"/>
    </ligand>
</feature>
<feature type="binding site" evidence="7">
    <location>
        <position position="258"/>
    </location>
    <ligand>
        <name>ATP</name>
        <dbReference type="ChEBI" id="CHEBI:30616"/>
    </ligand>
</feature>
<keyword evidence="8" id="KW-0648">Protein biosynthesis</keyword>
<keyword evidence="5 7" id="KW-0067">ATP-binding</keyword>
<feature type="binding site" evidence="7">
    <location>
        <position position="128"/>
    </location>
    <ligand>
        <name>Zn(2+)</name>
        <dbReference type="ChEBI" id="CHEBI:29105"/>
    </ligand>
</feature>
<dbReference type="GO" id="GO:0008270">
    <property type="term" value="F:zinc ion binding"/>
    <property type="evidence" value="ECO:0007669"/>
    <property type="project" value="UniProtKB-UniRule"/>
</dbReference>
<evidence type="ECO:0000259" key="9">
    <source>
        <dbReference type="Pfam" id="PF00749"/>
    </source>
</evidence>
<feature type="binding site" evidence="7">
    <location>
        <position position="146"/>
    </location>
    <ligand>
        <name>Zn(2+)</name>
        <dbReference type="ChEBI" id="CHEBI:29105"/>
    </ligand>
</feature>
<dbReference type="PANTHER" id="PTHR43311:SF1">
    <property type="entry name" value="GLUTAMYL-Q TRNA(ASP) SYNTHETASE"/>
    <property type="match status" value="1"/>
</dbReference>
<dbReference type="Gene3D" id="3.40.50.620">
    <property type="entry name" value="HUPs"/>
    <property type="match status" value="1"/>
</dbReference>
<dbReference type="EMBL" id="WRPA01000015">
    <property type="protein sequence ID" value="MXR70093.1"/>
    <property type="molecule type" value="Genomic_DNA"/>
</dbReference>
<dbReference type="GO" id="GO:0006424">
    <property type="term" value="P:glutamyl-tRNA aminoacylation"/>
    <property type="evidence" value="ECO:0007669"/>
    <property type="project" value="InterPro"/>
</dbReference>
<dbReference type="GO" id="GO:0004818">
    <property type="term" value="F:glutamate-tRNA ligase activity"/>
    <property type="evidence" value="ECO:0007669"/>
    <property type="project" value="TreeGrafter"/>
</dbReference>
<keyword evidence="1 7" id="KW-0436">Ligase</keyword>
<keyword evidence="6 7" id="KW-0030">Aminoacyl-tRNA synthetase</keyword>
<keyword evidence="4 7" id="KW-0862">Zinc</keyword>
<feature type="short sequence motif" description="'KMSKS' region" evidence="7">
    <location>
        <begin position="255"/>
        <end position="259"/>
    </location>
</feature>
<dbReference type="PANTHER" id="PTHR43311">
    <property type="entry name" value="GLUTAMATE--TRNA LIGASE"/>
    <property type="match status" value="1"/>
</dbReference>
<proteinExistence type="inferred from homology"/>
<comment type="caution">
    <text evidence="10">The sequence shown here is derived from an EMBL/GenBank/DDBJ whole genome shotgun (WGS) entry which is preliminary data.</text>
</comment>
<comment type="function">
    <text evidence="7">Catalyzes the tRNA-independent activation of glutamate in presence of ATP and the subsequent transfer of glutamate onto a tRNA(Asp). Glutamate is transferred on the 2-amino-5-(4,5-dihydroxy-2-cyclopenten-1-yl) moiety of the queuosine in the wobble position of the QUC anticodon.</text>
</comment>
<gene>
    <name evidence="7" type="primary">gluQ</name>
    <name evidence="10" type="ORF">GNT65_15620</name>
</gene>
<dbReference type="EC" id="6.1.1.-" evidence="7"/>
<evidence type="ECO:0000256" key="1">
    <source>
        <dbReference type="ARBA" id="ARBA00022598"/>
    </source>
</evidence>
<dbReference type="Gene3D" id="3.90.800.10">
    <property type="entry name" value="Glutamyl-tRNA Synthetase, Domain 3"/>
    <property type="match status" value="1"/>
</dbReference>
<accession>A0A6L7I110</accession>